<gene>
    <name evidence="3" type="primary">LOC34617786</name>
</gene>
<reference evidence="3" key="1">
    <citation type="submission" date="2025-08" db="UniProtKB">
        <authorList>
            <consortium name="RefSeq"/>
        </authorList>
    </citation>
    <scope>IDENTIFICATION</scope>
</reference>
<evidence type="ECO:0000313" key="3">
    <source>
        <dbReference type="RefSeq" id="XP_026194003.1"/>
    </source>
</evidence>
<evidence type="ECO:0000313" key="2">
    <source>
        <dbReference type="Proteomes" id="UP000515125"/>
    </source>
</evidence>
<dbReference type="AlphaFoldDB" id="A0A6P6S1K0"/>
<feature type="region of interest" description="Disordered" evidence="1">
    <location>
        <begin position="496"/>
        <end position="519"/>
    </location>
</feature>
<keyword evidence="2" id="KW-1185">Reference proteome</keyword>
<dbReference type="Proteomes" id="UP000515125">
    <property type="component" value="Unplaced"/>
</dbReference>
<name>A0A6P6S1K0_9EIME</name>
<dbReference type="RefSeq" id="XP_026194003.1">
    <property type="nucleotide sequence ID" value="XM_026338218.1"/>
</dbReference>
<feature type="compositionally biased region" description="Low complexity" evidence="1">
    <location>
        <begin position="8"/>
        <end position="19"/>
    </location>
</feature>
<feature type="region of interest" description="Disordered" evidence="1">
    <location>
        <begin position="223"/>
        <end position="256"/>
    </location>
</feature>
<dbReference type="GeneID" id="34617786"/>
<protein>
    <submittedName>
        <fullName evidence="3">Uncharacterized protein LOC34617786</fullName>
    </submittedName>
</protein>
<feature type="compositionally biased region" description="Gly residues" evidence="1">
    <location>
        <begin position="510"/>
        <end position="519"/>
    </location>
</feature>
<accession>A0A6P6S1K0</accession>
<evidence type="ECO:0000256" key="1">
    <source>
        <dbReference type="SAM" id="MobiDB-lite"/>
    </source>
</evidence>
<proteinExistence type="predicted"/>
<sequence length="519" mass="52623">MPWRSRRASSSSSGPPGSAHNGGSRGRACQSSLKDFFCSRPQARNEGGAGRVSLETTEIPRGASQQPPALVIDLTEGEPQASELEGHSSALKSQYLNEVQQAASSEPGKHLPIAAIRRVRNSSGACGCQWLRVPQLLRVARELPHAACALRELKDRGLLVLWVPQSVPPTAAGAAENAETLCGHCVVSVDGVCACAWSSALLCLSAAELKGIAEEALEALGPFRDSWSPTAKPRTRKETSPAGLTSCRPPAEATATPRAAAAATTANADLRFAGGWSPAAAGRGRAPQGRRAADWVLATAEGEASEGPIVSVADRPGGAATGGAAETAAGTGDGGLAAEFPTNRLCLLPEKALKEGCAAAADAASSSSSAIATVNRRDSKDKNSKGCCIGCAEGSACGVSPGRPAAAAGGTDAKVSATGLYLQRFCAAYAWASPATPITAYARAAAADWGIQTPHRQVVQSAYGAVAAAPQGAEERVLCVWLLSGEAAEGIGHFREEGYDQQTPGREGGEGGGGGGGGA</sequence>
<organism evidence="2 3">
    <name type="scientific">Cyclospora cayetanensis</name>
    <dbReference type="NCBI Taxonomy" id="88456"/>
    <lineage>
        <taxon>Eukaryota</taxon>
        <taxon>Sar</taxon>
        <taxon>Alveolata</taxon>
        <taxon>Apicomplexa</taxon>
        <taxon>Conoidasida</taxon>
        <taxon>Coccidia</taxon>
        <taxon>Eucoccidiorida</taxon>
        <taxon>Eimeriorina</taxon>
        <taxon>Eimeriidae</taxon>
        <taxon>Cyclospora</taxon>
    </lineage>
</organism>
<feature type="region of interest" description="Disordered" evidence="1">
    <location>
        <begin position="1"/>
        <end position="67"/>
    </location>
</feature>